<dbReference type="Proteomes" id="UP000179157">
    <property type="component" value="Unassembled WGS sequence"/>
</dbReference>
<comment type="caution">
    <text evidence="10">The sequence shown here is derived from an EMBL/GenBank/DDBJ whole genome shotgun (WGS) entry which is preliminary data.</text>
</comment>
<evidence type="ECO:0000256" key="2">
    <source>
        <dbReference type="ARBA" id="ARBA00005236"/>
    </source>
</evidence>
<name>A0A1F5UTV0_FRAXR</name>
<dbReference type="InterPro" id="IPR025857">
    <property type="entry name" value="MacB_PCD"/>
</dbReference>
<organism evidence="10 11">
    <name type="scientific">Fraserbacteria sp. (strain RBG_16_55_9)</name>
    <dbReference type="NCBI Taxonomy" id="1817864"/>
    <lineage>
        <taxon>Bacteria</taxon>
        <taxon>Candidatus Fraseribacteriota</taxon>
    </lineage>
</organism>
<evidence type="ECO:0000259" key="8">
    <source>
        <dbReference type="Pfam" id="PF02687"/>
    </source>
</evidence>
<keyword evidence="4 7" id="KW-0812">Transmembrane</keyword>
<comment type="similarity">
    <text evidence="2">Belongs to the ABC-4 integral membrane protein family. LolC/E subfamily.</text>
</comment>
<evidence type="ECO:0000313" key="10">
    <source>
        <dbReference type="EMBL" id="OGF54584.1"/>
    </source>
</evidence>
<keyword evidence="3" id="KW-1003">Cell membrane</keyword>
<reference evidence="10 11" key="1">
    <citation type="journal article" date="2016" name="Nat. Commun.">
        <title>Thousands of microbial genomes shed light on interconnected biogeochemical processes in an aquifer system.</title>
        <authorList>
            <person name="Anantharaman K."/>
            <person name="Brown C.T."/>
            <person name="Hug L.A."/>
            <person name="Sharon I."/>
            <person name="Castelle C.J."/>
            <person name="Probst A.J."/>
            <person name="Thomas B.C."/>
            <person name="Singh A."/>
            <person name="Wilkins M.J."/>
            <person name="Karaoz U."/>
            <person name="Brodie E.L."/>
            <person name="Williams K.H."/>
            <person name="Hubbard S.S."/>
            <person name="Banfield J.F."/>
        </authorList>
    </citation>
    <scope>NUCLEOTIDE SEQUENCE [LARGE SCALE GENOMIC DNA]</scope>
    <source>
        <strain evidence="11">RBG_16_55_9</strain>
    </source>
</reference>
<dbReference type="AlphaFoldDB" id="A0A1F5UTV0"/>
<comment type="subcellular location">
    <subcellularLocation>
        <location evidence="1">Cell membrane</location>
        <topology evidence="1">Multi-pass membrane protein</topology>
    </subcellularLocation>
</comment>
<evidence type="ECO:0000256" key="7">
    <source>
        <dbReference type="SAM" id="Phobius"/>
    </source>
</evidence>
<keyword evidence="5 7" id="KW-1133">Transmembrane helix</keyword>
<dbReference type="EMBL" id="MFGX01000076">
    <property type="protein sequence ID" value="OGF54584.1"/>
    <property type="molecule type" value="Genomic_DNA"/>
</dbReference>
<dbReference type="PANTHER" id="PTHR30489:SF0">
    <property type="entry name" value="LIPOPROTEIN-RELEASING SYSTEM TRANSMEMBRANE PROTEIN LOLE"/>
    <property type="match status" value="1"/>
</dbReference>
<dbReference type="GO" id="GO:0098797">
    <property type="term" value="C:plasma membrane protein complex"/>
    <property type="evidence" value="ECO:0007669"/>
    <property type="project" value="TreeGrafter"/>
</dbReference>
<protein>
    <recommendedName>
        <fullName evidence="12">ABC transporter permease</fullName>
    </recommendedName>
</protein>
<evidence type="ECO:0000256" key="6">
    <source>
        <dbReference type="ARBA" id="ARBA00023136"/>
    </source>
</evidence>
<evidence type="ECO:0008006" key="12">
    <source>
        <dbReference type="Google" id="ProtNLM"/>
    </source>
</evidence>
<accession>A0A1F5UTV0</accession>
<evidence type="ECO:0000256" key="5">
    <source>
        <dbReference type="ARBA" id="ARBA00022989"/>
    </source>
</evidence>
<feature type="domain" description="MacB-like periplasmic core" evidence="9">
    <location>
        <begin position="21"/>
        <end position="244"/>
    </location>
</feature>
<dbReference type="STRING" id="1817864.A2Z21_06840"/>
<dbReference type="GO" id="GO:0044874">
    <property type="term" value="P:lipoprotein localization to outer membrane"/>
    <property type="evidence" value="ECO:0007669"/>
    <property type="project" value="TreeGrafter"/>
</dbReference>
<proteinExistence type="inferred from homology"/>
<feature type="transmembrane region" description="Helical" evidence="7">
    <location>
        <begin position="376"/>
        <end position="401"/>
    </location>
</feature>
<feature type="transmembrane region" description="Helical" evidence="7">
    <location>
        <begin position="272"/>
        <end position="297"/>
    </location>
</feature>
<gene>
    <name evidence="10" type="ORF">A2Z21_06840</name>
</gene>
<evidence type="ECO:0000256" key="1">
    <source>
        <dbReference type="ARBA" id="ARBA00004651"/>
    </source>
</evidence>
<dbReference type="Pfam" id="PF12704">
    <property type="entry name" value="MacB_PCD"/>
    <property type="match status" value="1"/>
</dbReference>
<evidence type="ECO:0000256" key="4">
    <source>
        <dbReference type="ARBA" id="ARBA00022692"/>
    </source>
</evidence>
<feature type="domain" description="ABC3 transporter permease C-terminal" evidence="8">
    <location>
        <begin position="276"/>
        <end position="406"/>
    </location>
</feature>
<evidence type="ECO:0000313" key="11">
    <source>
        <dbReference type="Proteomes" id="UP000179157"/>
    </source>
</evidence>
<feature type="transmembrane region" description="Helical" evidence="7">
    <location>
        <begin position="21"/>
        <end position="42"/>
    </location>
</feature>
<feature type="transmembrane region" description="Helical" evidence="7">
    <location>
        <begin position="317"/>
        <end position="339"/>
    </location>
</feature>
<evidence type="ECO:0000256" key="3">
    <source>
        <dbReference type="ARBA" id="ARBA00022475"/>
    </source>
</evidence>
<keyword evidence="6 7" id="KW-0472">Membrane</keyword>
<sequence>MFLLTLFKIAARNVLRNRRRSAITLLGIGLGLTLIIFFQGLISGMDKQITDNFIKAQAGHIQLYAQGYTEKSRLLPLDIALAESEDLLEAVKDTPGVEGVSPRIRFRAILSLGSENTGVMALAIRPEAERSTGVIANSIMEGGSYLDDQLGYVLVGKQLAEDLKLRVGSVPLLVGTTASGGLNAGRFEVKGIFYTGYPQYDGSMIVIHLAGAQRLLGLAGKITEIAVSLRDVDWTDQTAALLTERLADDGVELQTWKETGAAIWQTLTFRRWLLSVISFIVIAIAMLGMANTMLMAVFERTREIGTMMALGATRPQLLTLFVLEGQLIGAAGGLLGGFLGGSLIKYLSVVGISPPSSISSVLSAPIGNVIYAEFSWGWILIFFVFAQLVSMLAAIYPAYLASKQEPVTALRHI</sequence>
<dbReference type="Pfam" id="PF02687">
    <property type="entry name" value="FtsX"/>
    <property type="match status" value="1"/>
</dbReference>
<dbReference type="InterPro" id="IPR051447">
    <property type="entry name" value="Lipoprotein-release_system"/>
</dbReference>
<dbReference type="PANTHER" id="PTHR30489">
    <property type="entry name" value="LIPOPROTEIN-RELEASING SYSTEM TRANSMEMBRANE PROTEIN LOLE"/>
    <property type="match status" value="1"/>
</dbReference>
<dbReference type="InterPro" id="IPR003838">
    <property type="entry name" value="ABC3_permease_C"/>
</dbReference>
<evidence type="ECO:0000259" key="9">
    <source>
        <dbReference type="Pfam" id="PF12704"/>
    </source>
</evidence>